<dbReference type="RefSeq" id="WP_008307694.1">
    <property type="nucleotide sequence ID" value="NZ_AOLW01000007.1"/>
</dbReference>
<comment type="caution">
    <text evidence="2">The sequence shown here is derived from an EMBL/GenBank/DDBJ whole genome shotgun (WGS) entry which is preliminary data.</text>
</comment>
<dbReference type="EMBL" id="AOLW01000007">
    <property type="protein sequence ID" value="EMA25397.1"/>
    <property type="molecule type" value="Genomic_DNA"/>
</dbReference>
<reference evidence="2 3" key="1">
    <citation type="journal article" date="2014" name="PLoS Genet.">
        <title>Phylogenetically driven sequencing of extremely halophilic archaea reveals strategies for static and dynamic osmo-response.</title>
        <authorList>
            <person name="Becker E.A."/>
            <person name="Seitzer P.M."/>
            <person name="Tritt A."/>
            <person name="Larsen D."/>
            <person name="Krusor M."/>
            <person name="Yao A.I."/>
            <person name="Wu D."/>
            <person name="Madern D."/>
            <person name="Eisen J.A."/>
            <person name="Darling A.E."/>
            <person name="Facciotti M.T."/>
        </authorList>
    </citation>
    <scope>NUCLEOTIDE SEQUENCE [LARGE SCALE GENOMIC DNA]</scope>
    <source>
        <strain evidence="2 3">JCM 13557</strain>
    </source>
</reference>
<protein>
    <submittedName>
        <fullName evidence="2">Uncharacterized protein</fullName>
    </submittedName>
</protein>
<evidence type="ECO:0000256" key="1">
    <source>
        <dbReference type="SAM" id="Coils"/>
    </source>
</evidence>
<keyword evidence="1" id="KW-0175">Coiled coil</keyword>
<evidence type="ECO:0000313" key="2">
    <source>
        <dbReference type="EMBL" id="EMA25397.1"/>
    </source>
</evidence>
<evidence type="ECO:0000313" key="3">
    <source>
        <dbReference type="Proteomes" id="UP000011623"/>
    </source>
</evidence>
<dbReference type="Proteomes" id="UP000011623">
    <property type="component" value="Unassembled WGS sequence"/>
</dbReference>
<name>M0KVR4_9EURY</name>
<feature type="coiled-coil region" evidence="1">
    <location>
        <begin position="252"/>
        <end position="312"/>
    </location>
</feature>
<dbReference type="PATRIC" id="fig|1227452.3.peg.608"/>
<organism evidence="2 3">
    <name type="scientific">Haloarcula amylolytica JCM 13557</name>
    <dbReference type="NCBI Taxonomy" id="1227452"/>
    <lineage>
        <taxon>Archaea</taxon>
        <taxon>Methanobacteriati</taxon>
        <taxon>Methanobacteriota</taxon>
        <taxon>Stenosarchaea group</taxon>
        <taxon>Halobacteria</taxon>
        <taxon>Halobacteriales</taxon>
        <taxon>Haloarculaceae</taxon>
        <taxon>Haloarcula</taxon>
    </lineage>
</organism>
<accession>M0KVR4</accession>
<sequence length="683" mass="77457">MSDDGYMKRGKSQVLFNYLPGNTFDYTGGSGIHQVVGIDGVERSDLDVAFLGQQVLNKVHAWKEGSGYGAIGFPQYPDSFQLVEPREVDTSLFPLLFRCTTCERIHTFDDTDEVATYNRSLRCKHDSCNGELQQHQFVFAHECGELRTPRPGRCSQCGSFDDWKFESYGSQRFRNAEWRCLNCQNSKDIEAWCDCDLQNPRMQLTVHRASSAYQPRHLTVIDIGSGSSADASDPRFAKAVMARYLGISSDPIEDIELDARQANEEREEVEWQLEQYRRMYKDSGAKEIKSQIENLEEQLEEMEDEGDPIGDQVVQMVPFLDVEQRVGDRRQQAVYDVFQYLSADLQLDRRTARDVILEAGADDPQSKQKRQLRADQVEDQLEELGLTEAAFIEDFPITNVVFGFTRLNREPSDSRLVAFTESQVDSSGDGTPLFADTVETEAVQFGLEPMRVMRWLLSNSRLDDELAEKLRDDIVSSSIPGARPIPTLQDWNAAEVDSWLGTTEAEPADTEPLSEWDENDVRAWLVANVGEIPDFETIPIEAEDEQERASAITYFVYHLVHSYSHLVLKHATQLSGMSRTSLAEFLLPRSLSFVIYSNQRTDFNIGGLYTLIEASLRELLGEVDRRGNDCVYDPVCSRDGSACHNCMYLSEVSCTHLNRNLGRDFVFGSKTMADRNLNGYINL</sequence>
<dbReference type="AlphaFoldDB" id="M0KVR4"/>
<proteinExistence type="predicted"/>
<gene>
    <name evidence="2" type="ORF">C442_03026</name>
</gene>
<keyword evidence="3" id="KW-1185">Reference proteome</keyword>